<evidence type="ECO:0000313" key="3">
    <source>
        <dbReference type="Proteomes" id="UP000198749"/>
    </source>
</evidence>
<dbReference type="RefSeq" id="WP_091354424.1">
    <property type="nucleotide sequence ID" value="NZ_AP025284.1"/>
</dbReference>
<accession>A0A1H9ED34</accession>
<dbReference type="AlphaFoldDB" id="A0A1H9ED34"/>
<keyword evidence="3" id="KW-1185">Reference proteome</keyword>
<dbReference type="Proteomes" id="UP000198749">
    <property type="component" value="Unassembled WGS sequence"/>
</dbReference>
<reference evidence="3" key="1">
    <citation type="submission" date="2016-10" db="EMBL/GenBank/DDBJ databases">
        <authorList>
            <person name="Varghese N."/>
            <person name="Submissions S."/>
        </authorList>
    </citation>
    <scope>NUCLEOTIDE SEQUENCE [LARGE SCALE GENOMIC DNA]</scope>
    <source>
        <strain evidence="3">DSM 18887</strain>
    </source>
</reference>
<evidence type="ECO:0000256" key="1">
    <source>
        <dbReference type="SAM" id="Phobius"/>
    </source>
</evidence>
<evidence type="ECO:0000313" key="2">
    <source>
        <dbReference type="EMBL" id="SEQ23644.1"/>
    </source>
</evidence>
<sequence>MKKFELHLDAMIVIALLFVLSLGVNVVLYRLYSAEAKANVKFQIQSQVDQLNLASMEAYIKKLQASGDK</sequence>
<organism evidence="2 3">
    <name type="scientific">Amphritea atlantica</name>
    <dbReference type="NCBI Taxonomy" id="355243"/>
    <lineage>
        <taxon>Bacteria</taxon>
        <taxon>Pseudomonadati</taxon>
        <taxon>Pseudomonadota</taxon>
        <taxon>Gammaproteobacteria</taxon>
        <taxon>Oceanospirillales</taxon>
        <taxon>Oceanospirillaceae</taxon>
        <taxon>Amphritea</taxon>
    </lineage>
</organism>
<dbReference type="STRING" id="355243.SAMN03080615_00838"/>
<protein>
    <submittedName>
        <fullName evidence="2">Uncharacterized protein</fullName>
    </submittedName>
</protein>
<proteinExistence type="predicted"/>
<feature type="transmembrane region" description="Helical" evidence="1">
    <location>
        <begin position="12"/>
        <end position="32"/>
    </location>
</feature>
<keyword evidence="1" id="KW-0812">Transmembrane</keyword>
<keyword evidence="1" id="KW-1133">Transmembrane helix</keyword>
<dbReference type="EMBL" id="FOGB01000002">
    <property type="protein sequence ID" value="SEQ23644.1"/>
    <property type="molecule type" value="Genomic_DNA"/>
</dbReference>
<gene>
    <name evidence="2" type="ORF">SAMN03080615_00838</name>
</gene>
<name>A0A1H9ED34_9GAMM</name>
<dbReference type="OrthoDB" id="6121340at2"/>
<keyword evidence="1" id="KW-0472">Membrane</keyword>